<protein>
    <submittedName>
        <fullName evidence="2">BadF-type ATPase</fullName>
    </submittedName>
</protein>
<dbReference type="Proteomes" id="UP000199183">
    <property type="component" value="Unassembled WGS sequence"/>
</dbReference>
<name>A0A1H4JR05_9MICO</name>
<dbReference type="InterPro" id="IPR052519">
    <property type="entry name" value="Euk-type_GlcNAc_Kinase"/>
</dbReference>
<gene>
    <name evidence="2" type="ORF">SAMN04489806_0824</name>
</gene>
<evidence type="ECO:0000313" key="2">
    <source>
        <dbReference type="EMBL" id="SEB48731.1"/>
    </source>
</evidence>
<dbReference type="STRING" id="640635.SAMN04489806_0824"/>
<dbReference type="PANTHER" id="PTHR43190">
    <property type="entry name" value="N-ACETYL-D-GLUCOSAMINE KINASE"/>
    <property type="match status" value="1"/>
</dbReference>
<reference evidence="2 3" key="1">
    <citation type="submission" date="2016-10" db="EMBL/GenBank/DDBJ databases">
        <authorList>
            <person name="de Groot N.N."/>
        </authorList>
    </citation>
    <scope>NUCLEOTIDE SEQUENCE [LARGE SCALE GENOMIC DNA]</scope>
    <source>
        <strain evidence="2 3">DSM 21799</strain>
    </source>
</reference>
<evidence type="ECO:0000313" key="3">
    <source>
        <dbReference type="Proteomes" id="UP000199183"/>
    </source>
</evidence>
<dbReference type="PANTHER" id="PTHR43190:SF3">
    <property type="entry name" value="N-ACETYL-D-GLUCOSAMINE KINASE"/>
    <property type="match status" value="1"/>
</dbReference>
<dbReference type="Gene3D" id="3.30.420.40">
    <property type="match status" value="2"/>
</dbReference>
<proteinExistence type="predicted"/>
<dbReference type="RefSeq" id="WP_091180222.1">
    <property type="nucleotide sequence ID" value="NZ_FNRY01000001.1"/>
</dbReference>
<dbReference type="AlphaFoldDB" id="A0A1H4JR05"/>
<evidence type="ECO:0000259" key="1">
    <source>
        <dbReference type="Pfam" id="PF01869"/>
    </source>
</evidence>
<dbReference type="InterPro" id="IPR043129">
    <property type="entry name" value="ATPase_NBD"/>
</dbReference>
<keyword evidence="3" id="KW-1185">Reference proteome</keyword>
<dbReference type="EMBL" id="FNRY01000001">
    <property type="protein sequence ID" value="SEB48731.1"/>
    <property type="molecule type" value="Genomic_DNA"/>
</dbReference>
<dbReference type="OrthoDB" id="8701357at2"/>
<accession>A0A1H4JR05</accession>
<feature type="domain" description="ATPase BadF/BadG/BcrA/BcrD type" evidence="1">
    <location>
        <begin position="44"/>
        <end position="287"/>
    </location>
</feature>
<dbReference type="Pfam" id="PF01869">
    <property type="entry name" value="BcrAD_BadFG"/>
    <property type="match status" value="1"/>
</dbReference>
<organism evidence="2 3">
    <name type="scientific">Paramicrobacterium humi</name>
    <dbReference type="NCBI Taxonomy" id="640635"/>
    <lineage>
        <taxon>Bacteria</taxon>
        <taxon>Bacillati</taxon>
        <taxon>Actinomycetota</taxon>
        <taxon>Actinomycetes</taxon>
        <taxon>Micrococcales</taxon>
        <taxon>Microbacteriaceae</taxon>
        <taxon>Paramicrobacterium</taxon>
    </lineage>
</organism>
<dbReference type="InterPro" id="IPR002731">
    <property type="entry name" value="ATPase_BadF"/>
</dbReference>
<dbReference type="SUPFAM" id="SSF53067">
    <property type="entry name" value="Actin-like ATPase domain"/>
    <property type="match status" value="1"/>
</dbReference>
<sequence length="313" mass="32169">MTRSPLTRLSLDGGQSGMRLRVDLPDGGQVAASGPGVLTDRPVLEQVAESARALAAAHAVRIDEVAVGVSGLTPSATRPEALLEALNGIGVRRVAVAHDSISGYLAANGTAPGVMLAVGTGVVVLAASERGVAKVDGWGYLIGDAGSGYWIGRAGLDAVMRARDGRGPETALTDAAAAEFGPLDEIYMALQADERRVSRIASFCRTTVEAAESGDAVAAGIATRAAAELAHSAHSALVQAGWREGTATRVSAVGAPPTKSRYFRRLLEEALHEHGLGEAVNEPLHPEPIDGVAALLDVAERHPLHALIATAGR</sequence>